<dbReference type="Proteomes" id="UP001054945">
    <property type="component" value="Unassembled WGS sequence"/>
</dbReference>
<keyword evidence="6" id="KW-1185">Reference proteome</keyword>
<evidence type="ECO:0000256" key="1">
    <source>
        <dbReference type="SAM" id="MobiDB-lite"/>
    </source>
</evidence>
<dbReference type="Pfam" id="PF24311">
    <property type="entry name" value="THSD1_D3"/>
    <property type="match status" value="1"/>
</dbReference>
<dbReference type="PANTHER" id="PTHR16311">
    <property type="entry name" value="THROMBOSPONDIN TYPE I DOMAIN-CONTAINING 1"/>
    <property type="match status" value="1"/>
</dbReference>
<keyword evidence="2" id="KW-1133">Transmembrane helix</keyword>
<proteinExistence type="predicted"/>
<accession>A0AAV4USX9</accession>
<dbReference type="GO" id="GO:0071944">
    <property type="term" value="C:cell periphery"/>
    <property type="evidence" value="ECO:0007669"/>
    <property type="project" value="TreeGrafter"/>
</dbReference>
<gene>
    <name evidence="5" type="primary">THSD1</name>
    <name evidence="5" type="ORF">CEXT_495951</name>
</gene>
<feature type="region of interest" description="Disordered" evidence="1">
    <location>
        <begin position="618"/>
        <end position="655"/>
    </location>
</feature>
<dbReference type="PROSITE" id="PS50092">
    <property type="entry name" value="TSP1"/>
    <property type="match status" value="1"/>
</dbReference>
<organism evidence="5 6">
    <name type="scientific">Caerostris extrusa</name>
    <name type="common">Bark spider</name>
    <name type="synonym">Caerostris bankana</name>
    <dbReference type="NCBI Taxonomy" id="172846"/>
    <lineage>
        <taxon>Eukaryota</taxon>
        <taxon>Metazoa</taxon>
        <taxon>Ecdysozoa</taxon>
        <taxon>Arthropoda</taxon>
        <taxon>Chelicerata</taxon>
        <taxon>Arachnida</taxon>
        <taxon>Araneae</taxon>
        <taxon>Araneomorphae</taxon>
        <taxon>Entelegynae</taxon>
        <taxon>Araneoidea</taxon>
        <taxon>Araneidae</taxon>
        <taxon>Caerostris</taxon>
    </lineage>
</organism>
<dbReference type="Gene3D" id="2.20.100.10">
    <property type="entry name" value="Thrombospondin type-1 (TSP1) repeat"/>
    <property type="match status" value="1"/>
</dbReference>
<reference evidence="5 6" key="1">
    <citation type="submission" date="2021-06" db="EMBL/GenBank/DDBJ databases">
        <title>Caerostris extrusa draft genome.</title>
        <authorList>
            <person name="Kono N."/>
            <person name="Arakawa K."/>
        </authorList>
    </citation>
    <scope>NUCLEOTIDE SEQUENCE [LARGE SCALE GENOMIC DNA]</scope>
</reference>
<evidence type="ECO:0000259" key="4">
    <source>
        <dbReference type="Pfam" id="PF24311"/>
    </source>
</evidence>
<evidence type="ECO:0000313" key="5">
    <source>
        <dbReference type="EMBL" id="GIY60853.1"/>
    </source>
</evidence>
<evidence type="ECO:0000256" key="3">
    <source>
        <dbReference type="SAM" id="SignalP"/>
    </source>
</evidence>
<dbReference type="AlphaFoldDB" id="A0AAV4USX9"/>
<dbReference type="InterPro" id="IPR056219">
    <property type="entry name" value="THSD1_D3"/>
</dbReference>
<feature type="chain" id="PRO_5043797678" evidence="3">
    <location>
        <begin position="18"/>
        <end position="723"/>
    </location>
</feature>
<feature type="compositionally biased region" description="Polar residues" evidence="1">
    <location>
        <begin position="642"/>
        <end position="655"/>
    </location>
</feature>
<keyword evidence="3" id="KW-0732">Signal</keyword>
<comment type="caution">
    <text evidence="5">The sequence shown here is derived from an EMBL/GenBank/DDBJ whole genome shotgun (WGS) entry which is preliminary data.</text>
</comment>
<evidence type="ECO:0000256" key="2">
    <source>
        <dbReference type="SAM" id="Phobius"/>
    </source>
</evidence>
<dbReference type="SMART" id="SM00209">
    <property type="entry name" value="TSP1"/>
    <property type="match status" value="1"/>
</dbReference>
<dbReference type="InterPro" id="IPR036383">
    <property type="entry name" value="TSP1_rpt_sf"/>
</dbReference>
<evidence type="ECO:0000313" key="6">
    <source>
        <dbReference type="Proteomes" id="UP001054945"/>
    </source>
</evidence>
<name>A0AAV4USX9_CAEEX</name>
<dbReference type="EMBL" id="BPLR01013384">
    <property type="protein sequence ID" value="GIY60853.1"/>
    <property type="molecule type" value="Genomic_DNA"/>
</dbReference>
<dbReference type="InterPro" id="IPR038877">
    <property type="entry name" value="THSD1"/>
</dbReference>
<dbReference type="PANTHER" id="PTHR16311:SF3">
    <property type="entry name" value="THROMBOSPONDIN TYPE-1 DOMAIN-CONTAINING PROTEIN 1"/>
    <property type="match status" value="1"/>
</dbReference>
<feature type="signal peptide" evidence="3">
    <location>
        <begin position="1"/>
        <end position="17"/>
    </location>
</feature>
<keyword evidence="2" id="KW-0472">Membrane</keyword>
<dbReference type="InterPro" id="IPR000884">
    <property type="entry name" value="TSP1_rpt"/>
</dbReference>
<protein>
    <submittedName>
        <fullName evidence="5">Thrombospondin type-1 domain-containing protein 1</fullName>
    </submittedName>
</protein>
<dbReference type="SUPFAM" id="SSF82895">
    <property type="entry name" value="TSP-1 type 1 repeat"/>
    <property type="match status" value="1"/>
</dbReference>
<sequence>MWIWLLLVLLPSTRASAEYWLSTEETHTILSGNFEVLYGIPPTAPSLRLQLVQLKKNEEKLIAKRDIPDRITKGRIVFPCGVFERAGKFIFRLLTVKQDKIVAQTKPIDIRWPDVTVHVPLMVETYSSNVIVQLYVQSLQCKPRSTYTTFVDLVYEGSVQTTWQEPTFLTSKELTGWMWESAFDVILDCEFFDRAGNYTVHMRTNIPDSPEVAVSDTILVMWSHRYSVSVAKSSVQPCDGSLSVIYHYPRCILDQDRIRVYGKALRGPLKYIRESRIENGKHSTKLSCDIFQDDFQEYCFSFVSIARNGAVFDLKTHCLPTLTDSRGLIATWNDWGPWSECSSTCGPGVQSRYRLCVSSTNSSDCVGKAVQSQACQKEDCLNDLQTTTEIPLSWDCPCGCEKNVTNDHLLKLSITQCETEPVWILQAWPTGHIILEIRNVILPSSDYWLTIRDSKSSLGAVLAIVGLHTTFHPIHSLTEMVRLEVHATNVTSIQNVEIVFLATQSETPRESLAMIRQKIDNVKLSSNLSAVHVTIIMLATVLCSTTAFLVIFHFYRQSRMKAATESSPNLACSELLTSTSELSIKTPSASPEDYMYNSFIFRSTSSLQPKLKWDKLPVKVEPSSTSSPVRRRGRPPIRNAQRESATPLTASLSELSTGSEDGFEYDYYDYRCHQEPGSFFCPDPVLIGWPPFIPLPPQGMEEFGDYPLQHFTPSPDPSGEGCS</sequence>
<keyword evidence="2" id="KW-0812">Transmembrane</keyword>
<feature type="transmembrane region" description="Helical" evidence="2">
    <location>
        <begin position="530"/>
        <end position="552"/>
    </location>
</feature>
<feature type="domain" description="THSD1 third Ig-like" evidence="4">
    <location>
        <begin position="233"/>
        <end position="318"/>
    </location>
</feature>
<dbReference type="Pfam" id="PF00090">
    <property type="entry name" value="TSP_1"/>
    <property type="match status" value="1"/>
</dbReference>